<protein>
    <submittedName>
        <fullName evidence="2">Uncharacterized protein</fullName>
    </submittedName>
</protein>
<dbReference type="EMBL" id="JARBHB010000014">
    <property type="protein sequence ID" value="KAJ8869090.1"/>
    <property type="molecule type" value="Genomic_DNA"/>
</dbReference>
<evidence type="ECO:0000313" key="2">
    <source>
        <dbReference type="EMBL" id="KAJ8869090.1"/>
    </source>
</evidence>
<feature type="region of interest" description="Disordered" evidence="1">
    <location>
        <begin position="246"/>
        <end position="265"/>
    </location>
</feature>
<evidence type="ECO:0000313" key="3">
    <source>
        <dbReference type="Proteomes" id="UP001159363"/>
    </source>
</evidence>
<sequence length="422" mass="47192">MEQRRKTVNQFPLPECKGGEKREIPRKPAYQRKSRRDPAGNRARFAEQGPRWLSDYHRVQSPAEPSDFRKRESCRTMPLVGGFSRGSPVSPAILHSGAATYSHFNHPINLIGSQDLAVESRPNLFTHSLTIVTFHRYRQGWISCDVFVGATVAKRLACSPSTRVIRLQSPAVSLRIFACGNRAGRCRWSAGFLGDLPFPSPFHSGDVPCSPRFILIGSQYLDVKSRRNLFTILQVVTSLCRHSESSPARELRRGEPGRQPVSPEHSCVVAKRIGNSSSREEVCDASKFRRCRYSWDSQKGINRLRAHRSRKREGVRQRNQRQLQHLTILLQDARGARAHTPVEKARVDPSGPPPGKIVSSCDMLSTGVVARHPGTCHGSWGYACIYNYLIQAAGTVIMASLTPVYQYYLSFTEHVGTFAGNG</sequence>
<keyword evidence="3" id="KW-1185">Reference proteome</keyword>
<comment type="caution">
    <text evidence="2">The sequence shown here is derived from an EMBL/GenBank/DDBJ whole genome shotgun (WGS) entry which is preliminary data.</text>
</comment>
<name>A0ABQ9G9J4_9NEOP</name>
<gene>
    <name evidence="2" type="ORF">PR048_030652</name>
</gene>
<dbReference type="Proteomes" id="UP001159363">
    <property type="component" value="Chromosome 13"/>
</dbReference>
<proteinExistence type="predicted"/>
<reference evidence="2 3" key="1">
    <citation type="submission" date="2023-02" db="EMBL/GenBank/DDBJ databases">
        <title>LHISI_Scaffold_Assembly.</title>
        <authorList>
            <person name="Stuart O.P."/>
            <person name="Cleave R."/>
            <person name="Magrath M.J.L."/>
            <person name="Mikheyev A.S."/>
        </authorList>
    </citation>
    <scope>NUCLEOTIDE SEQUENCE [LARGE SCALE GENOMIC DNA]</scope>
    <source>
        <strain evidence="2">Daus_M_001</strain>
        <tissue evidence="2">Leg muscle</tissue>
    </source>
</reference>
<evidence type="ECO:0000256" key="1">
    <source>
        <dbReference type="SAM" id="MobiDB-lite"/>
    </source>
</evidence>
<accession>A0ABQ9G9J4</accession>
<feature type="region of interest" description="Disordered" evidence="1">
    <location>
        <begin position="1"/>
        <end position="49"/>
    </location>
</feature>
<feature type="compositionally biased region" description="Basic and acidic residues" evidence="1">
    <location>
        <begin position="17"/>
        <end position="26"/>
    </location>
</feature>
<feature type="compositionally biased region" description="Basic and acidic residues" evidence="1">
    <location>
        <begin position="246"/>
        <end position="256"/>
    </location>
</feature>
<organism evidence="2 3">
    <name type="scientific">Dryococelus australis</name>
    <dbReference type="NCBI Taxonomy" id="614101"/>
    <lineage>
        <taxon>Eukaryota</taxon>
        <taxon>Metazoa</taxon>
        <taxon>Ecdysozoa</taxon>
        <taxon>Arthropoda</taxon>
        <taxon>Hexapoda</taxon>
        <taxon>Insecta</taxon>
        <taxon>Pterygota</taxon>
        <taxon>Neoptera</taxon>
        <taxon>Polyneoptera</taxon>
        <taxon>Phasmatodea</taxon>
        <taxon>Verophasmatodea</taxon>
        <taxon>Anareolatae</taxon>
        <taxon>Phasmatidae</taxon>
        <taxon>Eurycanthinae</taxon>
        <taxon>Dryococelus</taxon>
    </lineage>
</organism>